<dbReference type="AlphaFoldDB" id="A0AAV4JS15"/>
<keyword evidence="2" id="KW-0808">Transferase</keyword>
<accession>A0AAV4JS15</accession>
<dbReference type="Gene3D" id="3.30.420.10">
    <property type="entry name" value="Ribonuclease H-like superfamily/Ribonuclease H"/>
    <property type="match status" value="1"/>
</dbReference>
<sequence length="399" mass="45689">MTYGQEVYGQTHKNKTKRLDQIQAASLRCLTGANKATRWATLQVATKIEPLHLRRKKARLNYWTRTKINPTNPAKEVYRNPITQTSSAKIRNLSPARTSAAWQTFKDLQDINIKEIDIISRTPTIPPWTLQPINTDICLSTTLEKKADTSEKLRTTALEHIENIYPNHLKIYTDGSKKEDAVSIGIHSKDLNIEISKRITNNSSITTAELIAIREGLQEVKNKGSNQGNIVILSDSLSATTSLRNLEEKHSRPDITEEITHIAQELKEQRQIEITMCWIPSHCDIKGNEMADQRAKEGLENENIINTKLGKKEIQSIINGKIKEEWQEEWDKCKSTQFYKIFPTIGSVKIKFTEDDTIINRARFGSLLKKDTKLKCEFCGIQPLRLEHISWKTEKNTQE</sequence>
<keyword evidence="2" id="KW-0695">RNA-directed DNA polymerase</keyword>
<name>A0AAV4JS15_9GAST</name>
<feature type="domain" description="RNase H type-1" evidence="1">
    <location>
        <begin position="165"/>
        <end position="300"/>
    </location>
</feature>
<dbReference type="Proteomes" id="UP000762676">
    <property type="component" value="Unassembled WGS sequence"/>
</dbReference>
<evidence type="ECO:0000313" key="2">
    <source>
        <dbReference type="EMBL" id="GFS24530.1"/>
    </source>
</evidence>
<dbReference type="InterPro" id="IPR036397">
    <property type="entry name" value="RNaseH_sf"/>
</dbReference>
<dbReference type="PROSITE" id="PS50879">
    <property type="entry name" value="RNASE_H_1"/>
    <property type="match status" value="1"/>
</dbReference>
<dbReference type="GO" id="GO:0003676">
    <property type="term" value="F:nucleic acid binding"/>
    <property type="evidence" value="ECO:0007669"/>
    <property type="project" value="InterPro"/>
</dbReference>
<gene>
    <name evidence="2" type="ORF">ElyMa_007005500</name>
</gene>
<dbReference type="GO" id="GO:0003964">
    <property type="term" value="F:RNA-directed DNA polymerase activity"/>
    <property type="evidence" value="ECO:0007669"/>
    <property type="project" value="UniProtKB-KW"/>
</dbReference>
<dbReference type="InterPro" id="IPR012337">
    <property type="entry name" value="RNaseH-like_sf"/>
</dbReference>
<organism evidence="2 3">
    <name type="scientific">Elysia marginata</name>
    <dbReference type="NCBI Taxonomy" id="1093978"/>
    <lineage>
        <taxon>Eukaryota</taxon>
        <taxon>Metazoa</taxon>
        <taxon>Spiralia</taxon>
        <taxon>Lophotrochozoa</taxon>
        <taxon>Mollusca</taxon>
        <taxon>Gastropoda</taxon>
        <taxon>Heterobranchia</taxon>
        <taxon>Euthyneura</taxon>
        <taxon>Panpulmonata</taxon>
        <taxon>Sacoglossa</taxon>
        <taxon>Placobranchoidea</taxon>
        <taxon>Plakobranchidae</taxon>
        <taxon>Elysia</taxon>
    </lineage>
</organism>
<dbReference type="InterPro" id="IPR053151">
    <property type="entry name" value="RNase_H-like"/>
</dbReference>
<keyword evidence="2" id="KW-0548">Nucleotidyltransferase</keyword>
<keyword evidence="3" id="KW-1185">Reference proteome</keyword>
<dbReference type="Pfam" id="PF00075">
    <property type="entry name" value="RNase_H"/>
    <property type="match status" value="1"/>
</dbReference>
<dbReference type="EMBL" id="BMAT01013996">
    <property type="protein sequence ID" value="GFS24530.1"/>
    <property type="molecule type" value="Genomic_DNA"/>
</dbReference>
<dbReference type="CDD" id="cd09276">
    <property type="entry name" value="Rnase_HI_RT_non_LTR"/>
    <property type="match status" value="1"/>
</dbReference>
<evidence type="ECO:0000313" key="3">
    <source>
        <dbReference type="Proteomes" id="UP000762676"/>
    </source>
</evidence>
<comment type="caution">
    <text evidence="2">The sequence shown here is derived from an EMBL/GenBank/DDBJ whole genome shotgun (WGS) entry which is preliminary data.</text>
</comment>
<dbReference type="PANTHER" id="PTHR47723">
    <property type="entry name" value="OS05G0353850 PROTEIN"/>
    <property type="match status" value="1"/>
</dbReference>
<reference evidence="2 3" key="1">
    <citation type="journal article" date="2021" name="Elife">
        <title>Chloroplast acquisition without the gene transfer in kleptoplastic sea slugs, Plakobranchus ocellatus.</title>
        <authorList>
            <person name="Maeda T."/>
            <person name="Takahashi S."/>
            <person name="Yoshida T."/>
            <person name="Shimamura S."/>
            <person name="Takaki Y."/>
            <person name="Nagai Y."/>
            <person name="Toyoda A."/>
            <person name="Suzuki Y."/>
            <person name="Arimoto A."/>
            <person name="Ishii H."/>
            <person name="Satoh N."/>
            <person name="Nishiyama T."/>
            <person name="Hasebe M."/>
            <person name="Maruyama T."/>
            <person name="Minagawa J."/>
            <person name="Obokata J."/>
            <person name="Shigenobu S."/>
        </authorList>
    </citation>
    <scope>NUCLEOTIDE SEQUENCE [LARGE SCALE GENOMIC DNA]</scope>
</reference>
<dbReference type="GO" id="GO:0004523">
    <property type="term" value="F:RNA-DNA hybrid ribonuclease activity"/>
    <property type="evidence" value="ECO:0007669"/>
    <property type="project" value="InterPro"/>
</dbReference>
<proteinExistence type="predicted"/>
<dbReference type="PANTHER" id="PTHR47723:SF19">
    <property type="entry name" value="POLYNUCLEOTIDYL TRANSFERASE, RIBONUCLEASE H-LIKE SUPERFAMILY PROTEIN"/>
    <property type="match status" value="1"/>
</dbReference>
<evidence type="ECO:0000259" key="1">
    <source>
        <dbReference type="PROSITE" id="PS50879"/>
    </source>
</evidence>
<dbReference type="SUPFAM" id="SSF53098">
    <property type="entry name" value="Ribonuclease H-like"/>
    <property type="match status" value="1"/>
</dbReference>
<protein>
    <submittedName>
        <fullName evidence="2">Reverse transcriptase</fullName>
    </submittedName>
</protein>
<dbReference type="InterPro" id="IPR002156">
    <property type="entry name" value="RNaseH_domain"/>
</dbReference>